<feature type="compositionally biased region" description="Low complexity" evidence="1">
    <location>
        <begin position="255"/>
        <end position="270"/>
    </location>
</feature>
<reference evidence="2 3" key="1">
    <citation type="submission" date="2020-03" db="EMBL/GenBank/DDBJ databases">
        <title>Draft genome sequence of environmentally isolated cultures.</title>
        <authorList>
            <person name="Wilson H.S."/>
            <person name="De Leon M.E."/>
        </authorList>
    </citation>
    <scope>NUCLEOTIDE SEQUENCE [LARGE SCALE GENOMIC DNA]</scope>
    <source>
        <strain evidence="2 3">HSC-31F16</strain>
    </source>
</reference>
<keyword evidence="3" id="KW-1185">Reference proteome</keyword>
<proteinExistence type="predicted"/>
<sequence length="298" mass="33428">MNYYEHHLGDYAEATAHLSFVEDAAYSRLIRKYYATETPLPADLRTVQRLVGARSEEERQAVEIVLSEFFTLADDGYHNARCDQEIERFRDKQKKARRSANARWNKDKEQCEDDASAPGHALQPQCEGNASASEPHKPSNANASKKACERIDSGCEGNAHQSPDTNTQSVDCYVSDTRAGIPVPDDFQPARVDVAKAQSQGLDLATEVDRFVAHYQARRETRADLQAWQAQFRKWMLDQQQFNADRQRVTDAKVQAAQKSTTSTTAKQAALGSALSPPPRDPYPIEREIHGEVIQHAP</sequence>
<feature type="region of interest" description="Disordered" evidence="1">
    <location>
        <begin position="93"/>
        <end position="145"/>
    </location>
</feature>
<protein>
    <submittedName>
        <fullName evidence="2">YdaU family protein</fullName>
    </submittedName>
</protein>
<dbReference type="Pfam" id="PF07120">
    <property type="entry name" value="DUF1376"/>
    <property type="match status" value="1"/>
</dbReference>
<evidence type="ECO:0000313" key="2">
    <source>
        <dbReference type="EMBL" id="NHR05742.1"/>
    </source>
</evidence>
<accession>A0ABX0L828</accession>
<organism evidence="2 3">
    <name type="scientific">Chromobacterium fluminis</name>
    <dbReference type="NCBI Taxonomy" id="3044269"/>
    <lineage>
        <taxon>Bacteria</taxon>
        <taxon>Pseudomonadati</taxon>
        <taxon>Pseudomonadota</taxon>
        <taxon>Betaproteobacteria</taxon>
        <taxon>Neisseriales</taxon>
        <taxon>Chromobacteriaceae</taxon>
        <taxon>Chromobacterium</taxon>
    </lineage>
</organism>
<name>A0ABX0L828_9NEIS</name>
<feature type="region of interest" description="Disordered" evidence="1">
    <location>
        <begin position="254"/>
        <end position="298"/>
    </location>
</feature>
<dbReference type="InterPro" id="IPR010781">
    <property type="entry name" value="DUF1376"/>
</dbReference>
<gene>
    <name evidence="2" type="ORF">HA052_11075</name>
</gene>
<dbReference type="Proteomes" id="UP001515641">
    <property type="component" value="Unassembled WGS sequence"/>
</dbReference>
<dbReference type="EMBL" id="JAAOMA010000013">
    <property type="protein sequence ID" value="NHR05742.1"/>
    <property type="molecule type" value="Genomic_DNA"/>
</dbReference>
<dbReference type="RefSeq" id="WP_166451987.1">
    <property type="nucleotide sequence ID" value="NZ_JAAOMA010000013.1"/>
</dbReference>
<evidence type="ECO:0000256" key="1">
    <source>
        <dbReference type="SAM" id="MobiDB-lite"/>
    </source>
</evidence>
<evidence type="ECO:0000313" key="3">
    <source>
        <dbReference type="Proteomes" id="UP001515641"/>
    </source>
</evidence>
<comment type="caution">
    <text evidence="2">The sequence shown here is derived from an EMBL/GenBank/DDBJ whole genome shotgun (WGS) entry which is preliminary data.</text>
</comment>
<feature type="compositionally biased region" description="Basic and acidic residues" evidence="1">
    <location>
        <begin position="283"/>
        <end position="298"/>
    </location>
</feature>